<keyword evidence="5 6" id="KW-0472">Membrane</keyword>
<dbReference type="Pfam" id="PF01545">
    <property type="entry name" value="Cation_efflux"/>
    <property type="match status" value="1"/>
</dbReference>
<evidence type="ECO:0000256" key="2">
    <source>
        <dbReference type="ARBA" id="ARBA00022448"/>
    </source>
</evidence>
<dbReference type="InterPro" id="IPR050291">
    <property type="entry name" value="CDF_Transporter"/>
</dbReference>
<evidence type="ECO:0000259" key="7">
    <source>
        <dbReference type="Pfam" id="PF01545"/>
    </source>
</evidence>
<proteinExistence type="predicted"/>
<organism evidence="8">
    <name type="scientific">marine sediment metagenome</name>
    <dbReference type="NCBI Taxonomy" id="412755"/>
    <lineage>
        <taxon>unclassified sequences</taxon>
        <taxon>metagenomes</taxon>
        <taxon>ecological metagenomes</taxon>
    </lineage>
</organism>
<evidence type="ECO:0000256" key="1">
    <source>
        <dbReference type="ARBA" id="ARBA00004141"/>
    </source>
</evidence>
<evidence type="ECO:0000256" key="6">
    <source>
        <dbReference type="SAM" id="Phobius"/>
    </source>
</evidence>
<feature type="non-terminal residue" evidence="8">
    <location>
        <position position="1"/>
    </location>
</feature>
<feature type="transmembrane region" description="Helical" evidence="6">
    <location>
        <begin position="71"/>
        <end position="92"/>
    </location>
</feature>
<protein>
    <recommendedName>
        <fullName evidence="7">Cation efflux protein transmembrane domain-containing protein</fullName>
    </recommendedName>
</protein>
<evidence type="ECO:0000256" key="4">
    <source>
        <dbReference type="ARBA" id="ARBA00022989"/>
    </source>
</evidence>
<name>X1JJK3_9ZZZZ</name>
<evidence type="ECO:0000256" key="3">
    <source>
        <dbReference type="ARBA" id="ARBA00022692"/>
    </source>
</evidence>
<evidence type="ECO:0000256" key="5">
    <source>
        <dbReference type="ARBA" id="ARBA00023136"/>
    </source>
</evidence>
<evidence type="ECO:0000313" key="8">
    <source>
        <dbReference type="EMBL" id="GAH81665.1"/>
    </source>
</evidence>
<feature type="non-terminal residue" evidence="8">
    <location>
        <position position="163"/>
    </location>
</feature>
<dbReference type="InterPro" id="IPR058533">
    <property type="entry name" value="Cation_efflux_TM"/>
</dbReference>
<sequence length="163" mass="17740">IIGILIVWAGIKILLDGYQKCIQLAPVRGFPLLPIGASLISIAAAYFIARKEKAIGRLINSQSLLANARESFLDILISAVVLIGILLAYARILYVEGAIIILISLLVLKLGVETIRASFLILMDANLDPKLVSEIEEKIDQIYGVKGVGEVKIRQSGPFKMVE</sequence>
<keyword evidence="4 6" id="KW-1133">Transmembrane helix</keyword>
<dbReference type="SUPFAM" id="SSF161111">
    <property type="entry name" value="Cation efflux protein transmembrane domain-like"/>
    <property type="match status" value="1"/>
</dbReference>
<comment type="caution">
    <text evidence="8">The sequence shown here is derived from an EMBL/GenBank/DDBJ whole genome shotgun (WGS) entry which is preliminary data.</text>
</comment>
<dbReference type="EMBL" id="BARU01044820">
    <property type="protein sequence ID" value="GAH81665.1"/>
    <property type="molecule type" value="Genomic_DNA"/>
</dbReference>
<reference evidence="8" key="1">
    <citation type="journal article" date="2014" name="Front. Microbiol.">
        <title>High frequency of phylogenetically diverse reductive dehalogenase-homologous genes in deep subseafloor sedimentary metagenomes.</title>
        <authorList>
            <person name="Kawai M."/>
            <person name="Futagami T."/>
            <person name="Toyoda A."/>
            <person name="Takaki Y."/>
            <person name="Nishi S."/>
            <person name="Hori S."/>
            <person name="Arai W."/>
            <person name="Tsubouchi T."/>
            <person name="Morono Y."/>
            <person name="Uchiyama I."/>
            <person name="Ito T."/>
            <person name="Fujiyama A."/>
            <person name="Inagaki F."/>
            <person name="Takami H."/>
        </authorList>
    </citation>
    <scope>NUCLEOTIDE SEQUENCE</scope>
    <source>
        <strain evidence="8">Expedition CK06-06</strain>
    </source>
</reference>
<dbReference type="PANTHER" id="PTHR43840">
    <property type="entry name" value="MITOCHONDRIAL METAL TRANSPORTER 1-RELATED"/>
    <property type="match status" value="1"/>
</dbReference>
<keyword evidence="2" id="KW-0813">Transport</keyword>
<dbReference type="Gene3D" id="1.20.1510.10">
    <property type="entry name" value="Cation efflux protein transmembrane domain"/>
    <property type="match status" value="1"/>
</dbReference>
<keyword evidence="3 6" id="KW-0812">Transmembrane</keyword>
<dbReference type="PANTHER" id="PTHR43840:SF15">
    <property type="entry name" value="MITOCHONDRIAL METAL TRANSPORTER 1-RELATED"/>
    <property type="match status" value="1"/>
</dbReference>
<dbReference type="AlphaFoldDB" id="X1JJK3"/>
<feature type="transmembrane region" description="Helical" evidence="6">
    <location>
        <begin position="98"/>
        <end position="122"/>
    </location>
</feature>
<dbReference type="InterPro" id="IPR027469">
    <property type="entry name" value="Cation_efflux_TMD_sf"/>
</dbReference>
<accession>X1JJK3</accession>
<gene>
    <name evidence="8" type="ORF">S03H2_68225</name>
</gene>
<dbReference type="GO" id="GO:0016020">
    <property type="term" value="C:membrane"/>
    <property type="evidence" value="ECO:0007669"/>
    <property type="project" value="UniProtKB-SubCell"/>
</dbReference>
<feature type="domain" description="Cation efflux protein transmembrane" evidence="7">
    <location>
        <begin position="2"/>
        <end position="123"/>
    </location>
</feature>
<dbReference type="GO" id="GO:0008324">
    <property type="term" value="F:monoatomic cation transmembrane transporter activity"/>
    <property type="evidence" value="ECO:0007669"/>
    <property type="project" value="InterPro"/>
</dbReference>
<feature type="transmembrane region" description="Helical" evidence="6">
    <location>
        <begin position="32"/>
        <end position="50"/>
    </location>
</feature>
<comment type="subcellular location">
    <subcellularLocation>
        <location evidence="1">Membrane</location>
        <topology evidence="1">Multi-pass membrane protein</topology>
    </subcellularLocation>
</comment>